<gene>
    <name evidence="1" type="ORF">SMTD_LOCUS15025</name>
</gene>
<evidence type="ECO:0000313" key="1">
    <source>
        <dbReference type="EMBL" id="VDP67485.1"/>
    </source>
</evidence>
<dbReference type="Proteomes" id="UP000269396">
    <property type="component" value="Unassembled WGS sequence"/>
</dbReference>
<accession>A0A183PKY9</accession>
<sequence length="70" mass="7875">MLSKSNRDRKSDALLIDADRFSDPLFSSEAHKKLEENVSEESSPDVISIVICSNNGFFLVRNVFSTNHES</sequence>
<dbReference type="AlphaFoldDB" id="A0A183PKY9"/>
<evidence type="ECO:0000313" key="2">
    <source>
        <dbReference type="Proteomes" id="UP000269396"/>
    </source>
</evidence>
<organism evidence="1 2">
    <name type="scientific">Schistosoma mattheei</name>
    <dbReference type="NCBI Taxonomy" id="31246"/>
    <lineage>
        <taxon>Eukaryota</taxon>
        <taxon>Metazoa</taxon>
        <taxon>Spiralia</taxon>
        <taxon>Lophotrochozoa</taxon>
        <taxon>Platyhelminthes</taxon>
        <taxon>Trematoda</taxon>
        <taxon>Digenea</taxon>
        <taxon>Strigeidida</taxon>
        <taxon>Schistosomatoidea</taxon>
        <taxon>Schistosomatidae</taxon>
        <taxon>Schistosoma</taxon>
    </lineage>
</organism>
<proteinExistence type="predicted"/>
<reference evidence="1 2" key="1">
    <citation type="submission" date="2018-11" db="EMBL/GenBank/DDBJ databases">
        <authorList>
            <consortium name="Pathogen Informatics"/>
        </authorList>
    </citation>
    <scope>NUCLEOTIDE SEQUENCE [LARGE SCALE GENOMIC DNA]</scope>
    <source>
        <strain>Denwood</strain>
        <strain evidence="2">Zambia</strain>
    </source>
</reference>
<protein>
    <submittedName>
        <fullName evidence="1">Uncharacterized protein</fullName>
    </submittedName>
</protein>
<dbReference type="EMBL" id="UZAL01035346">
    <property type="protein sequence ID" value="VDP67485.1"/>
    <property type="molecule type" value="Genomic_DNA"/>
</dbReference>
<name>A0A183PKY9_9TREM</name>
<keyword evidence="2" id="KW-1185">Reference proteome</keyword>